<dbReference type="Gene3D" id="1.10.4040.10">
    <property type="entry name" value="Penicillinase repressor domain"/>
    <property type="match status" value="1"/>
</dbReference>
<evidence type="ECO:0000256" key="1">
    <source>
        <dbReference type="ARBA" id="ARBA00011046"/>
    </source>
</evidence>
<evidence type="ECO:0000256" key="3">
    <source>
        <dbReference type="ARBA" id="ARBA00023125"/>
    </source>
</evidence>
<comment type="similarity">
    <text evidence="1">Belongs to the BlaI transcriptional regulatory family.</text>
</comment>
<name>A0ABP7Y4D1_9FLAO</name>
<dbReference type="InterPro" id="IPR036390">
    <property type="entry name" value="WH_DNA-bd_sf"/>
</dbReference>
<sequence>MQKLTNKEEEIMHILWKLKKAFVKEIQAEILEDQPHYNTLSTIVRNLEEKGYVAHDAFGNTHQYYPIVSIEDYRQGFMNTAIDNYFNSSYKSMVSFFAKEEKISADELREILDMIENPKESK</sequence>
<comment type="caution">
    <text evidence="5">The sequence shown here is derived from an EMBL/GenBank/DDBJ whole genome shotgun (WGS) entry which is preliminary data.</text>
</comment>
<organism evidence="5 6">
    <name type="scientific">Flavobacterium chungbukense</name>
    <dbReference type="NCBI Taxonomy" id="877464"/>
    <lineage>
        <taxon>Bacteria</taxon>
        <taxon>Pseudomonadati</taxon>
        <taxon>Bacteroidota</taxon>
        <taxon>Flavobacteriia</taxon>
        <taxon>Flavobacteriales</taxon>
        <taxon>Flavobacteriaceae</taxon>
        <taxon>Flavobacterium</taxon>
    </lineage>
</organism>
<dbReference type="InterPro" id="IPR005650">
    <property type="entry name" value="BlaI_family"/>
</dbReference>
<keyword evidence="4" id="KW-0804">Transcription</keyword>
<dbReference type="SUPFAM" id="SSF46785">
    <property type="entry name" value="Winged helix' DNA-binding domain"/>
    <property type="match status" value="1"/>
</dbReference>
<protein>
    <submittedName>
        <fullName evidence="5">BlaI/MecI/CopY family transcriptional regulator</fullName>
    </submittedName>
</protein>
<keyword evidence="3" id="KW-0238">DNA-binding</keyword>
<dbReference type="Gene3D" id="1.10.10.10">
    <property type="entry name" value="Winged helix-like DNA-binding domain superfamily/Winged helix DNA-binding domain"/>
    <property type="match status" value="1"/>
</dbReference>
<dbReference type="PIRSF" id="PIRSF019455">
    <property type="entry name" value="CopR_AtkY"/>
    <property type="match status" value="1"/>
</dbReference>
<dbReference type="Proteomes" id="UP001501333">
    <property type="component" value="Unassembled WGS sequence"/>
</dbReference>
<reference evidence="6" key="1">
    <citation type="journal article" date="2019" name="Int. J. Syst. Evol. Microbiol.">
        <title>The Global Catalogue of Microorganisms (GCM) 10K type strain sequencing project: providing services to taxonomists for standard genome sequencing and annotation.</title>
        <authorList>
            <consortium name="The Broad Institute Genomics Platform"/>
            <consortium name="The Broad Institute Genome Sequencing Center for Infectious Disease"/>
            <person name="Wu L."/>
            <person name="Ma J."/>
        </authorList>
    </citation>
    <scope>NUCLEOTIDE SEQUENCE [LARGE SCALE GENOMIC DNA]</scope>
    <source>
        <strain evidence="6">JCM 17386</strain>
    </source>
</reference>
<keyword evidence="6" id="KW-1185">Reference proteome</keyword>
<dbReference type="EMBL" id="BAABAO010000006">
    <property type="protein sequence ID" value="GAA4130396.1"/>
    <property type="molecule type" value="Genomic_DNA"/>
</dbReference>
<dbReference type="InterPro" id="IPR036388">
    <property type="entry name" value="WH-like_DNA-bd_sf"/>
</dbReference>
<evidence type="ECO:0000313" key="5">
    <source>
        <dbReference type="EMBL" id="GAA4130396.1"/>
    </source>
</evidence>
<gene>
    <name evidence="5" type="ORF">GCM10022250_21260</name>
</gene>
<evidence type="ECO:0000313" key="6">
    <source>
        <dbReference type="Proteomes" id="UP001501333"/>
    </source>
</evidence>
<dbReference type="RefSeq" id="WP_229355979.1">
    <property type="nucleotide sequence ID" value="NZ_BAABAO010000006.1"/>
</dbReference>
<accession>A0ABP7Y4D1</accession>
<dbReference type="Pfam" id="PF03965">
    <property type="entry name" value="Penicillinase_R"/>
    <property type="match status" value="1"/>
</dbReference>
<keyword evidence="2" id="KW-0805">Transcription regulation</keyword>
<evidence type="ECO:0000256" key="2">
    <source>
        <dbReference type="ARBA" id="ARBA00023015"/>
    </source>
</evidence>
<proteinExistence type="inferred from homology"/>
<evidence type="ECO:0000256" key="4">
    <source>
        <dbReference type="ARBA" id="ARBA00023163"/>
    </source>
</evidence>